<dbReference type="EMBL" id="HE616899">
    <property type="protein sequence ID" value="CCF01072.1"/>
    <property type="molecule type" value="Genomic_DNA"/>
</dbReference>
<proteinExistence type="predicted"/>
<dbReference type="HOGENOM" id="CLU_3157055_0_0_5"/>
<sequence length="48" mass="5288">MRPTDTDDLGACFSGRRWTRPDESAAWQVILPSCQIPQGALVSVDRAI</sequence>
<reference evidence="1 2" key="1">
    <citation type="journal article" date="2012" name="J. Bacteriol.">
        <title>Genome sequence of the soybean symbiont Sinorhizobium fredii HH103.</title>
        <authorList>
            <person name="Weidner S."/>
            <person name="Becker A."/>
            <person name="Bonilla I."/>
            <person name="Jaenicke S."/>
            <person name="Lloret J."/>
            <person name="Margaret I."/>
            <person name="Puhler A."/>
            <person name="Ruiz-Sainz J.E."/>
            <person name="Schneiker-Bekel S."/>
            <person name="Szczepanowski R."/>
            <person name="Vinardell J.M."/>
            <person name="Zehner S."/>
            <person name="Gottfert M."/>
        </authorList>
    </citation>
    <scope>NUCLEOTIDE SEQUENCE [LARGE SCALE GENOMIC DNA]</scope>
    <source>
        <strain evidence="1 2">HH103</strain>
        <plasmid evidence="2">pSfHH103e</plasmid>
    </source>
</reference>
<keyword evidence="1" id="KW-0614">Plasmid</keyword>
<evidence type="ECO:0000313" key="1">
    <source>
        <dbReference type="EMBL" id="CCF01072.1"/>
    </source>
</evidence>
<gene>
    <name evidence="1" type="ordered locus">SFHH103_06614</name>
</gene>
<dbReference type="PATRIC" id="fig|380.5.peg.6156"/>
<accession>G9AJ40</accession>
<dbReference type="Proteomes" id="UP000007735">
    <property type="component" value="Plasmid pSfHH103e"/>
</dbReference>
<protein>
    <submittedName>
        <fullName evidence="1">Uncharacterized protein</fullName>
    </submittedName>
</protein>
<organism evidence="1 2">
    <name type="scientific">Sinorhizobium fredii (strain HH103)</name>
    <dbReference type="NCBI Taxonomy" id="1117943"/>
    <lineage>
        <taxon>Bacteria</taxon>
        <taxon>Pseudomonadati</taxon>
        <taxon>Pseudomonadota</taxon>
        <taxon>Alphaproteobacteria</taxon>
        <taxon>Hyphomicrobiales</taxon>
        <taxon>Rhizobiaceae</taxon>
        <taxon>Sinorhizobium/Ensifer group</taxon>
        <taxon>Sinorhizobium</taxon>
    </lineage>
</organism>
<dbReference type="AlphaFoldDB" id="G9AJ40"/>
<geneLocation type="plasmid" evidence="1 2">
    <name>pSfHH103e</name>
</geneLocation>
<name>G9AJ40_SINF1</name>
<dbReference type="KEGG" id="sfh:SFHH103_06614"/>
<evidence type="ECO:0000313" key="2">
    <source>
        <dbReference type="Proteomes" id="UP000007735"/>
    </source>
</evidence>